<proteinExistence type="predicted"/>
<evidence type="ECO:0000313" key="3">
    <source>
        <dbReference type="EMBL" id="MDT0686856.1"/>
    </source>
</evidence>
<organism evidence="3 4">
    <name type="scientific">Autumnicola psychrophila</name>
    <dbReference type="NCBI Taxonomy" id="3075592"/>
    <lineage>
        <taxon>Bacteria</taxon>
        <taxon>Pseudomonadati</taxon>
        <taxon>Bacteroidota</taxon>
        <taxon>Flavobacteriia</taxon>
        <taxon>Flavobacteriales</taxon>
        <taxon>Flavobacteriaceae</taxon>
        <taxon>Autumnicola</taxon>
    </lineage>
</organism>
<reference evidence="3 4" key="1">
    <citation type="submission" date="2023-09" db="EMBL/GenBank/DDBJ databases">
        <authorList>
            <person name="Rey-Velasco X."/>
        </authorList>
    </citation>
    <scope>NUCLEOTIDE SEQUENCE [LARGE SCALE GENOMIC DNA]</scope>
    <source>
        <strain evidence="3 4">F225</strain>
    </source>
</reference>
<keyword evidence="3" id="KW-0328">Glycosyltransferase</keyword>
<dbReference type="Pfam" id="PF13439">
    <property type="entry name" value="Glyco_transf_4"/>
    <property type="match status" value="1"/>
</dbReference>
<evidence type="ECO:0000259" key="2">
    <source>
        <dbReference type="Pfam" id="PF13439"/>
    </source>
</evidence>
<accession>A0ABU3DT14</accession>
<dbReference type="Gene3D" id="3.40.50.2000">
    <property type="entry name" value="Glycogen Phosphorylase B"/>
    <property type="match status" value="2"/>
</dbReference>
<dbReference type="InterPro" id="IPR028098">
    <property type="entry name" value="Glyco_trans_4-like_N"/>
</dbReference>
<feature type="domain" description="Glycosyltransferase subfamily 4-like N-terminal" evidence="2">
    <location>
        <begin position="96"/>
        <end position="211"/>
    </location>
</feature>
<dbReference type="RefSeq" id="WP_311500161.1">
    <property type="nucleotide sequence ID" value="NZ_JAVRHN010000007.1"/>
</dbReference>
<dbReference type="EMBL" id="JAVRHN010000007">
    <property type="protein sequence ID" value="MDT0686856.1"/>
    <property type="molecule type" value="Genomic_DNA"/>
</dbReference>
<comment type="caution">
    <text evidence="3">The sequence shown here is derived from an EMBL/GenBank/DDBJ whole genome shotgun (WGS) entry which is preliminary data.</text>
</comment>
<evidence type="ECO:0000313" key="4">
    <source>
        <dbReference type="Proteomes" id="UP001253848"/>
    </source>
</evidence>
<dbReference type="Pfam" id="PF00534">
    <property type="entry name" value="Glycos_transf_1"/>
    <property type="match status" value="1"/>
</dbReference>
<dbReference type="EC" id="2.4.-.-" evidence="3"/>
<sequence>MKQILFRIRQFPHLSETFVLAQMITAKKAGFEVTILIDELLSFQESTHEETILKHQFDKRIVFEDYRIQSNKFIRLFKAAFILLKHFKNIKKLIKFLSLKKKFSLTWIYQFNFYKKFENFDVYHIQYGTSSKPFDILKKAGLLKGKLIVSFHGHDAFFPINGFIPNNGYYKHLFQGDNLIVANTPYLAGIIRSLGCPDKNLRVVPVGVDTHYFMPTDSKKSSDRLRLITVGRLDPIKGHEFAIEAVNKIKNKGYKIKLLIIGEGDHRELLENKIQNLQLEEDIQLLGRRNQEAVKYYLQQSDVFLFTSVPLKDGRRETQGLATLEAQACGLPVVAFNSGGIKYTFRNGENGFLCKEFDVDCLVKNIELLFEKKIRIEMGKRSRVNVQKFSLKNIEYQWAQIYNEL</sequence>
<keyword evidence="4" id="KW-1185">Reference proteome</keyword>
<dbReference type="GO" id="GO:0016757">
    <property type="term" value="F:glycosyltransferase activity"/>
    <property type="evidence" value="ECO:0007669"/>
    <property type="project" value="UniProtKB-KW"/>
</dbReference>
<gene>
    <name evidence="3" type="ORF">RM541_10800</name>
</gene>
<evidence type="ECO:0000259" key="1">
    <source>
        <dbReference type="Pfam" id="PF00534"/>
    </source>
</evidence>
<dbReference type="PANTHER" id="PTHR45947:SF3">
    <property type="entry name" value="SULFOQUINOVOSYL TRANSFERASE SQD2"/>
    <property type="match status" value="1"/>
</dbReference>
<dbReference type="CDD" id="cd03801">
    <property type="entry name" value="GT4_PimA-like"/>
    <property type="match status" value="1"/>
</dbReference>
<keyword evidence="3" id="KW-0808">Transferase</keyword>
<dbReference type="SUPFAM" id="SSF53756">
    <property type="entry name" value="UDP-Glycosyltransferase/glycogen phosphorylase"/>
    <property type="match status" value="1"/>
</dbReference>
<protein>
    <submittedName>
        <fullName evidence="3">Glycosyltransferase family 4 protein</fullName>
        <ecNumber evidence="3">2.4.-.-</ecNumber>
    </submittedName>
</protein>
<name>A0ABU3DT14_9FLAO</name>
<dbReference type="InterPro" id="IPR001296">
    <property type="entry name" value="Glyco_trans_1"/>
</dbReference>
<dbReference type="Proteomes" id="UP001253848">
    <property type="component" value="Unassembled WGS sequence"/>
</dbReference>
<dbReference type="PANTHER" id="PTHR45947">
    <property type="entry name" value="SULFOQUINOVOSYL TRANSFERASE SQD2"/>
    <property type="match status" value="1"/>
</dbReference>
<dbReference type="InterPro" id="IPR050194">
    <property type="entry name" value="Glycosyltransferase_grp1"/>
</dbReference>
<feature type="domain" description="Glycosyl transferase family 1" evidence="1">
    <location>
        <begin position="218"/>
        <end position="377"/>
    </location>
</feature>